<dbReference type="PANTHER" id="PTHR22691">
    <property type="entry name" value="YEAST SPT2-RELATED"/>
    <property type="match status" value="1"/>
</dbReference>
<dbReference type="SMART" id="SM00784">
    <property type="entry name" value="SPT2"/>
    <property type="match status" value="1"/>
</dbReference>
<feature type="region of interest" description="Disordered" evidence="3">
    <location>
        <begin position="67"/>
        <end position="99"/>
    </location>
</feature>
<feature type="region of interest" description="Disordered" evidence="3">
    <location>
        <begin position="113"/>
        <end position="162"/>
    </location>
</feature>
<dbReference type="OrthoDB" id="6259853at2759"/>
<feature type="compositionally biased region" description="Basic and acidic residues" evidence="3">
    <location>
        <begin position="74"/>
        <end position="99"/>
    </location>
</feature>
<dbReference type="OMA" id="ICEGSIK"/>
<dbReference type="GO" id="GO:0042393">
    <property type="term" value="F:histone binding"/>
    <property type="evidence" value="ECO:0007669"/>
    <property type="project" value="TreeGrafter"/>
</dbReference>
<dbReference type="PANTHER" id="PTHR22691:SF8">
    <property type="entry name" value="PROTEIN SPT2 HOMOLOG"/>
    <property type="match status" value="1"/>
</dbReference>
<dbReference type="InterPro" id="IPR013256">
    <property type="entry name" value="Chromatin_SPT2"/>
</dbReference>
<dbReference type="KEGG" id="hmg:100200372"/>
<name>T2MBP2_HYDVU</name>
<accession>T2MBP2</accession>
<evidence type="ECO:0000256" key="3">
    <source>
        <dbReference type="SAM" id="MobiDB-lite"/>
    </source>
</evidence>
<protein>
    <submittedName>
        <fullName evidence="4">Protein SPT2 homolog</fullName>
    </submittedName>
</protein>
<evidence type="ECO:0000256" key="2">
    <source>
        <dbReference type="ARBA" id="ARBA00023054"/>
    </source>
</evidence>
<gene>
    <name evidence="4" type="primary">SPTY2D1</name>
</gene>
<sequence length="462" mass="52333">MDFKDLLQIAEGNTSLSKKKAAKFSANKYDSKNVSSSAVAKYLSKKREEAEIIKAKEIEARKQRILARLQSSDPVKKEKSEHQNISSKKDTDQKTDLRVADNVKKKMEIKLLSKSIENTKKDKPVSKQVEISHLKSKSEIGNSQKHAQTKENNPKPSKLAKSSMSFAELAALAKTNSKTAKVENLSVKKPIQKKSDIIDPDQNVKVKKIQNSSKNQKIVLAASSSDKINTKNKDQKLVSTISNKNSSRLPITQKNNNNNLTNAISKKQKISSGGKCGLIAETICEGSIKNKGAKAIEPKSIEPKSSVKKILSDKTIVKNTSKKSAKDIESEFEKEERILARKRKLFEMRRVTGNNDLKEADIYDEEDYDLDEYDSEDDDFIDNSEEPGDVSHYIKKIFGYDRSRYSDTDDEDLKNMDSSYSQIEKEEARSARIARIEDEYEAMKEQEELERKLNAKKRKLKK</sequence>
<evidence type="ECO:0000313" key="4">
    <source>
        <dbReference type="EMBL" id="CDG69511.1"/>
    </source>
</evidence>
<feature type="compositionally biased region" description="Basic and acidic residues" evidence="3">
    <location>
        <begin position="113"/>
        <end position="138"/>
    </location>
</feature>
<dbReference type="GO" id="GO:0006334">
    <property type="term" value="P:nucleosome assembly"/>
    <property type="evidence" value="ECO:0007669"/>
    <property type="project" value="TreeGrafter"/>
</dbReference>
<evidence type="ECO:0000256" key="1">
    <source>
        <dbReference type="ARBA" id="ARBA00006461"/>
    </source>
</evidence>
<feature type="region of interest" description="Disordered" evidence="3">
    <location>
        <begin position="408"/>
        <end position="428"/>
    </location>
</feature>
<organism evidence="4">
    <name type="scientific">Hydra vulgaris</name>
    <name type="common">Hydra</name>
    <name type="synonym">Hydra attenuata</name>
    <dbReference type="NCBI Taxonomy" id="6087"/>
    <lineage>
        <taxon>Eukaryota</taxon>
        <taxon>Metazoa</taxon>
        <taxon>Cnidaria</taxon>
        <taxon>Hydrozoa</taxon>
        <taxon>Hydroidolina</taxon>
        <taxon>Anthoathecata</taxon>
        <taxon>Aplanulata</taxon>
        <taxon>Hydridae</taxon>
        <taxon>Hydra</taxon>
    </lineage>
</organism>
<dbReference type="EMBL" id="HAAD01003279">
    <property type="protein sequence ID" value="CDG69511.1"/>
    <property type="molecule type" value="mRNA"/>
</dbReference>
<dbReference type="GO" id="GO:0005730">
    <property type="term" value="C:nucleolus"/>
    <property type="evidence" value="ECO:0007669"/>
    <property type="project" value="TreeGrafter"/>
</dbReference>
<dbReference type="GO" id="GO:0003677">
    <property type="term" value="F:DNA binding"/>
    <property type="evidence" value="ECO:0007669"/>
    <property type="project" value="TreeGrafter"/>
</dbReference>
<comment type="similarity">
    <text evidence="1">Belongs to the SPT2 family.</text>
</comment>
<proteinExistence type="evidence at transcript level"/>
<dbReference type="Pfam" id="PF08243">
    <property type="entry name" value="SPT2"/>
    <property type="match status" value="1"/>
</dbReference>
<reference evidence="4" key="1">
    <citation type="journal article" date="2013" name="Genome Biol. Evol.">
        <title>Punctuated emergences of genetic and phenotypic innovations in eumetazoan, bilaterian, euteleostome, and hominidae ancestors.</title>
        <authorList>
            <person name="Wenger Y."/>
            <person name="Galliot B."/>
        </authorList>
    </citation>
    <scope>NUCLEOTIDE SEQUENCE</scope>
    <source>
        <tissue evidence="4">Whole animals</tissue>
    </source>
</reference>
<dbReference type="GO" id="GO:0006360">
    <property type="term" value="P:transcription by RNA polymerase I"/>
    <property type="evidence" value="ECO:0007669"/>
    <property type="project" value="TreeGrafter"/>
</dbReference>
<dbReference type="AlphaFoldDB" id="T2MBP2"/>
<keyword evidence="2" id="KW-0175">Coiled coil</keyword>